<accession>A0A0F8EZ40</accession>
<dbReference type="AlphaFoldDB" id="A0A0F8EZ40"/>
<sequence>MSIKSAWARRKQQKQTEKIIRDQSYSLLQQEIAFLSCVNDLKPVTDGQDNGYYTWINKNTLAQGILVGRQDKLNPIEKGFDRRYKIDTVTKIMTVAKQERVPVLIGHKFITIKREVEGAMLKTTQQKISTVKAQVMNGDATATNITYNKVAEKEVTDHTVVVYNGDDHYSWYAMPVIVTGRDKATVDRAVSRIRSALSRGGVRCEIPQFAQKAIIQAVMPTNQVKAEFLQPVNNWTIMSMLPIRNPDADFPKQGPIICTNAETLMPIKLLPTKQNPENTIIVGPPGAGKTTMFLTVISHALALDYHVKLIEPKNEDYDGTDYINFCNEYGGGVSRWGPDGVNPDPLIIFYDKTHMGTNPASYRKAKDDWFEVVLSMFSAWIGGLNERQSGLLTMSLIDLYKRAGVIDEDGNPINTEKWDVPGAIAWPSVHELRLFWRKEYAHEGTDYYKDPSIDALIMNTMNAEPGGTLWWWANSHEHMHLGEKLQLFDISQLPDRLRSAISIQIMGACNTLYFPKPADGTERVKTLLIFDEVKNLSRTPELIPYMERSLTEGRAPGITAMFGMQHPLKDKSFMETIKANCKNLFILDNLDEMNIDIYLETFKIDEKYRTGLMRKGSGHGHYFRNRLGTKFIVEVDEMPGKAVFESERGQFPRDQKATTDVAFEVEDAVREIYEDNGFFVDSWIKGFDGKHRNYPGFTDYRVQDPLSTGRIYASILTDKIKFAEGETVEGDKKQDKIGVEGYKHYSTACILAGWINNHKLPMANINHNNKWDIESGNLLCIEIESSTNHTVDKLNEKLKAARGAGFKHIIFTGTGAECREMKNAEGSLIGEYVYPYGSSLLKKLEEIADEYREETPNQHNENLVGFSVVPDGLEA</sequence>
<gene>
    <name evidence="1" type="ORF">DU52_15710</name>
</gene>
<organism evidence="1 2">
    <name type="scientific">Methanosarcina mazei</name>
    <name type="common">Methanosarcina frisia</name>
    <dbReference type="NCBI Taxonomy" id="2209"/>
    <lineage>
        <taxon>Archaea</taxon>
        <taxon>Methanobacteriati</taxon>
        <taxon>Methanobacteriota</taxon>
        <taxon>Stenosarchaea group</taxon>
        <taxon>Methanomicrobia</taxon>
        <taxon>Methanosarcinales</taxon>
        <taxon>Methanosarcinaceae</taxon>
        <taxon>Methanosarcina</taxon>
    </lineage>
</organism>
<dbReference type="PATRIC" id="fig|2209.61.peg.3382"/>
<dbReference type="CDD" id="cd01127">
    <property type="entry name" value="TrwB_TraG_TraD_VirD4"/>
    <property type="match status" value="1"/>
</dbReference>
<dbReference type="RefSeq" id="WP_048044048.1">
    <property type="nucleotide sequence ID" value="NZ_JJPA01000071.1"/>
</dbReference>
<dbReference type="Gene3D" id="3.40.50.300">
    <property type="entry name" value="P-loop containing nucleotide triphosphate hydrolases"/>
    <property type="match status" value="2"/>
</dbReference>
<protein>
    <submittedName>
        <fullName evidence="1">Uncharacterized protein</fullName>
    </submittedName>
</protein>
<comment type="caution">
    <text evidence="1">The sequence shown here is derived from an EMBL/GenBank/DDBJ whole genome shotgun (WGS) entry which is preliminary data.</text>
</comment>
<dbReference type="EMBL" id="JJPA01000071">
    <property type="protein sequence ID" value="KKG35374.1"/>
    <property type="molecule type" value="Genomic_DNA"/>
</dbReference>
<dbReference type="InterPro" id="IPR051162">
    <property type="entry name" value="T4SS_component"/>
</dbReference>
<proteinExistence type="predicted"/>
<evidence type="ECO:0000313" key="2">
    <source>
        <dbReference type="Proteomes" id="UP000034399"/>
    </source>
</evidence>
<dbReference type="PANTHER" id="PTHR30121">
    <property type="entry name" value="UNCHARACTERIZED PROTEIN YJGR-RELATED"/>
    <property type="match status" value="1"/>
</dbReference>
<dbReference type="SUPFAM" id="SSF52540">
    <property type="entry name" value="P-loop containing nucleoside triphosphate hydrolases"/>
    <property type="match status" value="1"/>
</dbReference>
<dbReference type="InterPro" id="IPR027417">
    <property type="entry name" value="P-loop_NTPase"/>
</dbReference>
<evidence type="ECO:0000313" key="1">
    <source>
        <dbReference type="EMBL" id="KKG35374.1"/>
    </source>
</evidence>
<dbReference type="PANTHER" id="PTHR30121:SF6">
    <property type="entry name" value="SLR6007 PROTEIN"/>
    <property type="match status" value="1"/>
</dbReference>
<dbReference type="Proteomes" id="UP000034399">
    <property type="component" value="Unassembled WGS sequence"/>
</dbReference>
<reference evidence="1 2" key="1">
    <citation type="journal article" date="2015" name="ISME J.">
        <title>Genomic and phenotypic differentiation among Methanosarcina mazei populations from Columbia River sediment.</title>
        <authorList>
            <person name="Youngblut N.D."/>
            <person name="Wirth J.S."/>
            <person name="Henriksen J.R."/>
            <person name="Smith M."/>
            <person name="Simon H."/>
            <person name="Metcalf W.W."/>
            <person name="Whitaker R.J."/>
        </authorList>
    </citation>
    <scope>NUCLEOTIDE SEQUENCE [LARGE SCALE GENOMIC DNA]</scope>
    <source>
        <strain evidence="1 2">3.F.A.1A.1</strain>
    </source>
</reference>
<name>A0A0F8EZ40_METMZ</name>